<name>A0ABW5ZQ91_9FLAO</name>
<dbReference type="Proteomes" id="UP001597548">
    <property type="component" value="Unassembled WGS sequence"/>
</dbReference>
<evidence type="ECO:0000256" key="1">
    <source>
        <dbReference type="ARBA" id="ARBA00022729"/>
    </source>
</evidence>
<protein>
    <submittedName>
        <fullName evidence="3">T9SS type A sorting domain-containing protein</fullName>
    </submittedName>
</protein>
<dbReference type="Gene3D" id="2.60.40.10">
    <property type="entry name" value="Immunoglobulins"/>
    <property type="match status" value="1"/>
</dbReference>
<evidence type="ECO:0000313" key="4">
    <source>
        <dbReference type="Proteomes" id="UP001597548"/>
    </source>
</evidence>
<accession>A0ABW5ZQ91</accession>
<comment type="caution">
    <text evidence="3">The sequence shown here is derived from an EMBL/GenBank/DDBJ whole genome shotgun (WGS) entry which is preliminary data.</text>
</comment>
<dbReference type="SUPFAM" id="SSF69318">
    <property type="entry name" value="Integrin alpha N-terminal domain"/>
    <property type="match status" value="2"/>
</dbReference>
<dbReference type="InterPro" id="IPR028994">
    <property type="entry name" value="Integrin_alpha_N"/>
</dbReference>
<proteinExistence type="predicted"/>
<dbReference type="PANTHER" id="PTHR45460">
    <property type="entry name" value="SIMILAR TO CYSTEINE PROTEINASE"/>
    <property type="match status" value="1"/>
</dbReference>
<dbReference type="Pfam" id="PF13517">
    <property type="entry name" value="FG-GAP_3"/>
    <property type="match status" value="3"/>
</dbReference>
<dbReference type="InterPro" id="IPR013517">
    <property type="entry name" value="FG-GAP"/>
</dbReference>
<dbReference type="NCBIfam" id="TIGR04183">
    <property type="entry name" value="Por_Secre_tail"/>
    <property type="match status" value="1"/>
</dbReference>
<dbReference type="EMBL" id="JBHUOS010000002">
    <property type="protein sequence ID" value="MFD2915164.1"/>
    <property type="molecule type" value="Genomic_DNA"/>
</dbReference>
<evidence type="ECO:0000259" key="2">
    <source>
        <dbReference type="Pfam" id="PF18962"/>
    </source>
</evidence>
<feature type="domain" description="Secretion system C-terminal sorting" evidence="2">
    <location>
        <begin position="505"/>
        <end position="572"/>
    </location>
</feature>
<sequence>MHKKIVFFTSFFVFTILHSQSFLPLNEMVFQTLTVSNSDVGDYDNDGDLDIIIMGRNSGMHYTLIYNNDGLGNFTLSPIALQDSYRNGEVQFIDYDNDNDLDIFISGLVQSGDYKSRLYQNIANIFTEVPFVFGGNIINNQFDWGDLDMDGDLDLLLTGASSAYLYRNDGNNSFTSLSHTFSSTNQGKILIGDLDNDGDNDIVAAGLGSSGLDIYKNNGNFSFSLELSLENFFNGDMELRDCDGNGLIDIIKNGNVGSSNSSRMYFNNGGFSFSENTSTVFTSVGDNSNFVSADYTGNGELDFLIIGRISPYTELNFSASIFENSGSLTFTENMNLGVVGNSFDDIEIGDFDNDKDIDLFVLRSDMSSTYMNQSSIQNTAPNPPANLSSSVTDSIVVLNWSSSTDGESPQKQLTFNIYVGTAPGITNVVSPMSDLNTGYRKVVGIGNYQYKNQATLKDLPNGTYYWAVQSIDNQYEGSVFSTEQTFTIDNLGLEEFDTKISVQYYPNPVSDQLIISSNHSIEKVIISSTLGEKLNTILINELTDFKIDFTNYDSGIYFVSLHSSQGEEIIKIVKQ</sequence>
<evidence type="ECO:0000313" key="3">
    <source>
        <dbReference type="EMBL" id="MFD2915164.1"/>
    </source>
</evidence>
<dbReference type="InterPro" id="IPR013783">
    <property type="entry name" value="Ig-like_fold"/>
</dbReference>
<dbReference type="Pfam" id="PF18962">
    <property type="entry name" value="Por_Secre_tail"/>
    <property type="match status" value="1"/>
</dbReference>
<reference evidence="4" key="1">
    <citation type="journal article" date="2019" name="Int. J. Syst. Evol. Microbiol.">
        <title>The Global Catalogue of Microorganisms (GCM) 10K type strain sequencing project: providing services to taxonomists for standard genome sequencing and annotation.</title>
        <authorList>
            <consortium name="The Broad Institute Genomics Platform"/>
            <consortium name="The Broad Institute Genome Sequencing Center for Infectious Disease"/>
            <person name="Wu L."/>
            <person name="Ma J."/>
        </authorList>
    </citation>
    <scope>NUCLEOTIDE SEQUENCE [LARGE SCALE GENOMIC DNA]</scope>
    <source>
        <strain evidence="4">KCTC 32514</strain>
    </source>
</reference>
<gene>
    <name evidence="3" type="ORF">ACFS29_05905</name>
</gene>
<organism evidence="3 4">
    <name type="scientific">Psychroserpens luteus</name>
    <dbReference type="NCBI Taxonomy" id="1434066"/>
    <lineage>
        <taxon>Bacteria</taxon>
        <taxon>Pseudomonadati</taxon>
        <taxon>Bacteroidota</taxon>
        <taxon>Flavobacteriia</taxon>
        <taxon>Flavobacteriales</taxon>
        <taxon>Flavobacteriaceae</taxon>
        <taxon>Psychroserpens</taxon>
    </lineage>
</organism>
<dbReference type="InterPro" id="IPR026444">
    <property type="entry name" value="Secre_tail"/>
</dbReference>
<keyword evidence="1" id="KW-0732">Signal</keyword>
<dbReference type="RefSeq" id="WP_194508648.1">
    <property type="nucleotide sequence ID" value="NZ_JADILU010000005.1"/>
</dbReference>
<dbReference type="PANTHER" id="PTHR45460:SF2">
    <property type="entry name" value="ALPHA 1,3 GLUCANASE, GH71 FAMILY (EUROFUNG)"/>
    <property type="match status" value="1"/>
</dbReference>
<keyword evidence="4" id="KW-1185">Reference proteome</keyword>